<name>A0AA41UIR7_9BACT</name>
<dbReference type="PANTHER" id="PTHR36454">
    <property type="entry name" value="LMO2823 PROTEIN"/>
    <property type="match status" value="1"/>
</dbReference>
<reference evidence="1" key="1">
    <citation type="submission" date="2022-04" db="EMBL/GenBank/DDBJ databases">
        <title>Desulfatitalea alkaliphila sp. nov., a novel anaerobic sulfate-reducing bacterium isolated from terrestrial mud volcano, Taman Peninsula, Russia.</title>
        <authorList>
            <person name="Khomyakova M.A."/>
            <person name="Merkel A.Y."/>
            <person name="Slobodkin A.I."/>
        </authorList>
    </citation>
    <scope>NUCLEOTIDE SEQUENCE</scope>
    <source>
        <strain evidence="1">M08but</strain>
    </source>
</reference>
<proteinExistence type="predicted"/>
<evidence type="ECO:0000313" key="2">
    <source>
        <dbReference type="Proteomes" id="UP001165427"/>
    </source>
</evidence>
<accession>A0AA41UIR7</accession>
<protein>
    <submittedName>
        <fullName evidence="1">DUF1015 family protein</fullName>
    </submittedName>
</protein>
<gene>
    <name evidence="1" type="ORF">MRX98_10795</name>
</gene>
<dbReference type="Pfam" id="PF06245">
    <property type="entry name" value="DUF1015"/>
    <property type="match status" value="1"/>
</dbReference>
<comment type="caution">
    <text evidence="1">The sequence shown here is derived from an EMBL/GenBank/DDBJ whole genome shotgun (WGS) entry which is preliminary data.</text>
</comment>
<organism evidence="1 2">
    <name type="scientific">Desulfatitalea alkaliphila</name>
    <dbReference type="NCBI Taxonomy" id="2929485"/>
    <lineage>
        <taxon>Bacteria</taxon>
        <taxon>Pseudomonadati</taxon>
        <taxon>Thermodesulfobacteriota</taxon>
        <taxon>Desulfobacteria</taxon>
        <taxon>Desulfobacterales</taxon>
        <taxon>Desulfosarcinaceae</taxon>
        <taxon>Desulfatitalea</taxon>
    </lineage>
</organism>
<dbReference type="EMBL" id="JALJRB010000010">
    <property type="protein sequence ID" value="MCJ8501060.1"/>
    <property type="molecule type" value="Genomic_DNA"/>
</dbReference>
<dbReference type="AlphaFoldDB" id="A0AA41UIR7"/>
<dbReference type="Proteomes" id="UP001165427">
    <property type="component" value="Unassembled WGS sequence"/>
</dbReference>
<keyword evidence="2" id="KW-1185">Reference proteome</keyword>
<dbReference type="PIRSF" id="PIRSF033563">
    <property type="entry name" value="UCP033563"/>
    <property type="match status" value="1"/>
</dbReference>
<evidence type="ECO:0000313" key="1">
    <source>
        <dbReference type="EMBL" id="MCJ8501060.1"/>
    </source>
</evidence>
<dbReference type="PANTHER" id="PTHR36454:SF1">
    <property type="entry name" value="DUF1015 DOMAIN-CONTAINING PROTEIN"/>
    <property type="match status" value="1"/>
</dbReference>
<sequence length="440" mass="50037">MAEVVPFQGIRYNPRRIGDMADVVAPPYDVISPEAQEGFYRRHPNNVIRLVLGLARPQDDDRDNVRLRAARDFRQWQSEGVLIEDSEKGFYLTTVDYEVEGRTLRRFGLIGRVRLEPFDKGIILPHERTFSKVKSERLLLRKACHANFSPVFGLFTQGKSLLDRLGAIADGQRPDVDLVDDSGHRHRLWHVGDPAVISAASRFFADKRIYIADGHHRYETALNYRQWVRETQPDFTDDHPSNFVMMSLSSMEDPGMTILPAHRLIREVPEGAVADLLAKAPQYFDLLPVDLAGGIDAALARFNTLLPEMAHRHAIGFYTKRPAVFQVMALKEGVMEQLFGDDPPSALRDLDVTVLTHLILMHLMGFDQAYMDDATRIIYRTSNRDALQAVDRGEAAVAFILNPTRIEQVRRVAESGLIMPRKSTYFYPKVISGLVFNRLR</sequence>
<dbReference type="RefSeq" id="WP_246907201.1">
    <property type="nucleotide sequence ID" value="NZ_JALJRB010000010.1"/>
</dbReference>
<dbReference type="InterPro" id="IPR008323">
    <property type="entry name" value="UCP033563"/>
</dbReference>